<feature type="compositionally biased region" description="Polar residues" evidence="1">
    <location>
        <begin position="94"/>
        <end position="103"/>
    </location>
</feature>
<keyword evidence="5" id="KW-1185">Reference proteome</keyword>
<dbReference type="PANTHER" id="PTHR31589">
    <property type="entry name" value="PROTEIN, PUTATIVE (DUF239)-RELATED-RELATED"/>
    <property type="match status" value="1"/>
</dbReference>
<evidence type="ECO:0000256" key="2">
    <source>
        <dbReference type="SAM" id="SignalP"/>
    </source>
</evidence>
<evidence type="ECO:0000313" key="4">
    <source>
        <dbReference type="EMBL" id="CAK9158616.1"/>
    </source>
</evidence>
<dbReference type="InterPro" id="IPR053168">
    <property type="entry name" value="Glutamic_endopeptidase"/>
</dbReference>
<dbReference type="Proteomes" id="UP001642360">
    <property type="component" value="Unassembled WGS sequence"/>
</dbReference>
<dbReference type="AlphaFoldDB" id="A0ABC8SN55"/>
<dbReference type="Pfam" id="PF14365">
    <property type="entry name" value="Neprosin_AP"/>
    <property type="match status" value="1"/>
</dbReference>
<gene>
    <name evidence="4" type="ORF">ILEXP_LOCUS27275</name>
</gene>
<evidence type="ECO:0000256" key="1">
    <source>
        <dbReference type="SAM" id="MobiDB-lite"/>
    </source>
</evidence>
<dbReference type="EMBL" id="CAUOFW020003222">
    <property type="protein sequence ID" value="CAK9158616.1"/>
    <property type="molecule type" value="Genomic_DNA"/>
</dbReference>
<feature type="domain" description="Neprosin PEP catalytic" evidence="3">
    <location>
        <begin position="159"/>
        <end position="222"/>
    </location>
</feature>
<proteinExistence type="predicted"/>
<dbReference type="PROSITE" id="PS52045">
    <property type="entry name" value="NEPROSIN_PEP_CD"/>
    <property type="match status" value="1"/>
</dbReference>
<evidence type="ECO:0000259" key="3">
    <source>
        <dbReference type="PROSITE" id="PS52045"/>
    </source>
</evidence>
<feature type="non-terminal residue" evidence="4">
    <location>
        <position position="222"/>
    </location>
</feature>
<keyword evidence="2" id="KW-0732">Signal</keyword>
<sequence>MKIGYCLVVVVLFMVPLCYATRLSGVSSQKLEVKKQLNRLNKPFLKSIKSPDGDTIDCVHISHQPAFDHPSLKNHTVQMRPNYHPEGLLDDNKVSNSKSQNDGSKPIAQLWNLNGRCPEGTIPIRRTKREDILRASSVESFGKKKNSSVPKPKSAGPDFISQYGHQHAIAYVEGDNYYGAKATINVWTPRVQQPNEFSLSQLWILGGSFAYDLNSIEAGWQA</sequence>
<name>A0ABC8SN55_9AQUA</name>
<feature type="chain" id="PRO_5044821121" description="Neprosin PEP catalytic domain-containing protein" evidence="2">
    <location>
        <begin position="21"/>
        <end position="222"/>
    </location>
</feature>
<feature type="region of interest" description="Disordered" evidence="1">
    <location>
        <begin position="137"/>
        <end position="158"/>
    </location>
</feature>
<accession>A0ABC8SN55</accession>
<protein>
    <recommendedName>
        <fullName evidence="3">Neprosin PEP catalytic domain-containing protein</fullName>
    </recommendedName>
</protein>
<dbReference type="InterPro" id="IPR025521">
    <property type="entry name" value="Neprosin_propep"/>
</dbReference>
<feature type="signal peptide" evidence="2">
    <location>
        <begin position="1"/>
        <end position="20"/>
    </location>
</feature>
<evidence type="ECO:0000313" key="5">
    <source>
        <dbReference type="Proteomes" id="UP001642360"/>
    </source>
</evidence>
<reference evidence="4 5" key="1">
    <citation type="submission" date="2024-02" db="EMBL/GenBank/DDBJ databases">
        <authorList>
            <person name="Vignale AGUSTIN F."/>
            <person name="Sosa J E."/>
            <person name="Modenutti C."/>
        </authorList>
    </citation>
    <scope>NUCLEOTIDE SEQUENCE [LARGE SCALE GENOMIC DNA]</scope>
</reference>
<organism evidence="4 5">
    <name type="scientific">Ilex paraguariensis</name>
    <name type="common">yerba mate</name>
    <dbReference type="NCBI Taxonomy" id="185542"/>
    <lineage>
        <taxon>Eukaryota</taxon>
        <taxon>Viridiplantae</taxon>
        <taxon>Streptophyta</taxon>
        <taxon>Embryophyta</taxon>
        <taxon>Tracheophyta</taxon>
        <taxon>Spermatophyta</taxon>
        <taxon>Magnoliopsida</taxon>
        <taxon>eudicotyledons</taxon>
        <taxon>Gunneridae</taxon>
        <taxon>Pentapetalae</taxon>
        <taxon>asterids</taxon>
        <taxon>campanulids</taxon>
        <taxon>Aquifoliales</taxon>
        <taxon>Aquifoliaceae</taxon>
        <taxon>Ilex</taxon>
    </lineage>
</organism>
<comment type="caution">
    <text evidence="4">The sequence shown here is derived from an EMBL/GenBank/DDBJ whole genome shotgun (WGS) entry which is preliminary data.</text>
</comment>
<dbReference type="InterPro" id="IPR004314">
    <property type="entry name" value="Neprosin"/>
</dbReference>
<feature type="region of interest" description="Disordered" evidence="1">
    <location>
        <begin position="76"/>
        <end position="110"/>
    </location>
</feature>
<dbReference type="PANTHER" id="PTHR31589:SF24">
    <property type="entry name" value="OS07G0205500 PROTEIN"/>
    <property type="match status" value="1"/>
</dbReference>